<dbReference type="Proteomes" id="UP000515158">
    <property type="component" value="Unplaced"/>
</dbReference>
<gene>
    <name evidence="4" type="primary">LOC117647865</name>
</gene>
<dbReference type="AlphaFoldDB" id="A0A6P8Z6V0"/>
<proteinExistence type="predicted"/>
<protein>
    <submittedName>
        <fullName evidence="4">Uncharacterized protein LOC117647865</fullName>
    </submittedName>
</protein>
<feature type="chain" id="PRO_5027680378" evidence="2">
    <location>
        <begin position="18"/>
        <end position="472"/>
    </location>
</feature>
<evidence type="ECO:0000313" key="4">
    <source>
        <dbReference type="RefSeq" id="XP_034245726.1"/>
    </source>
</evidence>
<reference evidence="4" key="1">
    <citation type="submission" date="2025-08" db="UniProtKB">
        <authorList>
            <consortium name="RefSeq"/>
        </authorList>
    </citation>
    <scope>IDENTIFICATION</scope>
    <source>
        <tissue evidence="4">Total insect</tissue>
    </source>
</reference>
<evidence type="ECO:0000313" key="3">
    <source>
        <dbReference type="Proteomes" id="UP000515158"/>
    </source>
</evidence>
<dbReference type="KEGG" id="tpal:117647865"/>
<dbReference type="RefSeq" id="XP_034245726.1">
    <property type="nucleotide sequence ID" value="XM_034389835.1"/>
</dbReference>
<name>A0A6P8Z6V0_THRPL</name>
<feature type="signal peptide" evidence="2">
    <location>
        <begin position="1"/>
        <end position="17"/>
    </location>
</feature>
<keyword evidence="2" id="KW-0732">Signal</keyword>
<dbReference type="InParanoid" id="A0A6P8Z6V0"/>
<keyword evidence="3" id="KW-1185">Reference proteome</keyword>
<evidence type="ECO:0000256" key="2">
    <source>
        <dbReference type="SAM" id="SignalP"/>
    </source>
</evidence>
<keyword evidence="1" id="KW-0175">Coiled coil</keyword>
<feature type="coiled-coil region" evidence="1">
    <location>
        <begin position="59"/>
        <end position="107"/>
    </location>
</feature>
<accession>A0A6P8Z6V0</accession>
<sequence>MTFKTGFLFYCLLKAVCYPPFHRLWCRDCSKVSSEDCADQGHALCSLRKLRTEQAAPKLQQLESAVASALKVVQALEKAKGSAEAQLTEWRARLNEAMEAQNELRAAANAGRDVSAALPQGLEKCQQAANLLEAEFQLQMNLEEKTGKAWNGNLQRRDGGGLLAPLLLHLHQHGGIDLNLRRKPDAVVERATFSRDEILDVSKFTENDEVHSRELEEVLQDPNLDKVRKLVGVDCKKRPNWCKVLLQRVSPRVEWLEVSGALHFHLNVIGRMPSLRHLRIHLRDSKIAASDLPLQLDEVMVKNVANQYFQSITRMPNLRKLSLSWKSTPHVVEFPPLPEGHHGLSWLRMRLEPLSTVLSLIKTHAATLQEVRILAASEGESKWYVKDLAHRLRKCELAALRRIVLLREYARDFPSIKIDHSEESCRKQKNTIWDGLLATDAKRTVRVVEVLCEVCDKCPAFPVLGDFTWQDV</sequence>
<evidence type="ECO:0000256" key="1">
    <source>
        <dbReference type="SAM" id="Coils"/>
    </source>
</evidence>
<dbReference type="GeneID" id="117647865"/>
<organism evidence="4">
    <name type="scientific">Thrips palmi</name>
    <name type="common">Melon thrips</name>
    <dbReference type="NCBI Taxonomy" id="161013"/>
    <lineage>
        <taxon>Eukaryota</taxon>
        <taxon>Metazoa</taxon>
        <taxon>Ecdysozoa</taxon>
        <taxon>Arthropoda</taxon>
        <taxon>Hexapoda</taxon>
        <taxon>Insecta</taxon>
        <taxon>Pterygota</taxon>
        <taxon>Neoptera</taxon>
        <taxon>Paraneoptera</taxon>
        <taxon>Thysanoptera</taxon>
        <taxon>Terebrantia</taxon>
        <taxon>Thripoidea</taxon>
        <taxon>Thripidae</taxon>
        <taxon>Thrips</taxon>
    </lineage>
</organism>